<evidence type="ECO:0000313" key="2">
    <source>
        <dbReference type="EMBL" id="SFF30824.1"/>
    </source>
</evidence>
<evidence type="ECO:0000256" key="1">
    <source>
        <dbReference type="SAM" id="MobiDB-lite"/>
    </source>
</evidence>
<accession>A0A1I2HL08</accession>
<feature type="compositionally biased region" description="Basic and acidic residues" evidence="1">
    <location>
        <begin position="73"/>
        <end position="105"/>
    </location>
</feature>
<sequence>MSERTERPAERVGRMEARGARPEAGGMDFMAGHAAARPVARKELVEGRADRPSKQAEGMEKHEAKPSTQMGSADHREARPSGQAERLDNREARPAGQMERAESRAARPSGQAKQVEKQEAHPAGTMARMGSMASGMSGLMERAKVRAERPAGRAERPESMRIHPAAAAIRSESASSQTAHPIYTLADIHMTESPYEQITALTIVKEVNEHIQLTLSGIVPESKLDVYIERISDNEPIEVYTQTEESGKRTLFHGIITNARIQVVQNVRTLTIEAHSRTFLMDLKRETRSYQNGQQTYEQILNQLASDYPNANVVDEASQGKAIGGLVMQYLETDWAFAKRLASHFNMPLLAISAMPGIRFYAGVPEAGGEVVLTETNYSIRKEMGVYKQLAENSKASFTEQGRMIYEVTSHTAIELGSAVQFQRRSLFVYRVEARTEQGLLVYHYDLREREGFRCGTRYLEEITGISLFGTIAGVEKDKVKLKLKIDGGGADTWFPYSTVYSSPDGSGWYCMPEIGDEARLYFPDSEEKNAFAASSVDVASSDTTKRSDPAVKSISTKYGKQIVFQPGAVEIIGGGQMLMRLTDDGGIEINSDKKIMLTAVEDIEITSEANILIQGETGIDLKQGDAMLTVQDEVTLSGGKVNIV</sequence>
<dbReference type="RefSeq" id="WP_231594071.1">
    <property type="nucleotide sequence ID" value="NZ_FONN01000024.1"/>
</dbReference>
<proteinExistence type="predicted"/>
<reference evidence="3" key="1">
    <citation type="submission" date="2016-10" db="EMBL/GenBank/DDBJ databases">
        <authorList>
            <person name="Varghese N."/>
            <person name="Submissions S."/>
        </authorList>
    </citation>
    <scope>NUCLEOTIDE SEQUENCE [LARGE SCALE GENOMIC DNA]</scope>
    <source>
        <strain evidence="3">CGMCC 1.10223</strain>
    </source>
</reference>
<organism evidence="2 3">
    <name type="scientific">Paenibacillus algorifonticola</name>
    <dbReference type="NCBI Taxonomy" id="684063"/>
    <lineage>
        <taxon>Bacteria</taxon>
        <taxon>Bacillati</taxon>
        <taxon>Bacillota</taxon>
        <taxon>Bacilli</taxon>
        <taxon>Bacillales</taxon>
        <taxon>Paenibacillaceae</taxon>
        <taxon>Paenibacillus</taxon>
    </lineage>
</organism>
<dbReference type="Proteomes" id="UP000183410">
    <property type="component" value="Unassembled WGS sequence"/>
</dbReference>
<name>A0A1I2HL08_9BACL</name>
<feature type="region of interest" description="Disordered" evidence="1">
    <location>
        <begin position="1"/>
        <end position="130"/>
    </location>
</feature>
<dbReference type="Gene3D" id="3.55.50.10">
    <property type="entry name" value="Baseplate protein-like domains"/>
    <property type="match status" value="1"/>
</dbReference>
<dbReference type="EMBL" id="FONN01000024">
    <property type="protein sequence ID" value="SFF30824.1"/>
    <property type="molecule type" value="Genomic_DNA"/>
</dbReference>
<protein>
    <submittedName>
        <fullName evidence="2">Phage late control gene D protein (GPD)</fullName>
    </submittedName>
</protein>
<keyword evidence="3" id="KW-1185">Reference proteome</keyword>
<dbReference type="Gene3D" id="2.30.110.50">
    <property type="match status" value="1"/>
</dbReference>
<dbReference type="SUPFAM" id="SSF69279">
    <property type="entry name" value="Phage tail proteins"/>
    <property type="match status" value="1"/>
</dbReference>
<evidence type="ECO:0000313" key="3">
    <source>
        <dbReference type="Proteomes" id="UP000183410"/>
    </source>
</evidence>
<feature type="compositionally biased region" description="Basic and acidic residues" evidence="1">
    <location>
        <begin position="40"/>
        <end position="65"/>
    </location>
</feature>
<gene>
    <name evidence="2" type="ORF">SAMN04487969_12481</name>
</gene>
<dbReference type="AlphaFoldDB" id="A0A1I2HL08"/>
<feature type="compositionally biased region" description="Basic and acidic residues" evidence="1">
    <location>
        <begin position="1"/>
        <end position="21"/>
    </location>
</feature>
<dbReference type="Pfam" id="PF05954">
    <property type="entry name" value="Phage_GPD"/>
    <property type="match status" value="1"/>
</dbReference>